<protein>
    <submittedName>
        <fullName evidence="1">Uncharacterized protein</fullName>
    </submittedName>
</protein>
<sequence>MERVRSFTFLYKTSSQVFYVLRSGRISFITFQSCILSMLSLDLIGSLYLLDCRCKSFSFTAMTLLPVALPIIQDCIIPPISSLTLFATSRLVRLLRGQVMNIVELFNLNRVSLCHTWVTGSCALRRVHPTNQGALVPNDVHKAEKNRDSYYGKILTSNQKITPPPHDNLFLGITLS</sequence>
<organism evidence="1 2">
    <name type="scientific">Gymnopus androsaceus JB14</name>
    <dbReference type="NCBI Taxonomy" id="1447944"/>
    <lineage>
        <taxon>Eukaryota</taxon>
        <taxon>Fungi</taxon>
        <taxon>Dikarya</taxon>
        <taxon>Basidiomycota</taxon>
        <taxon>Agaricomycotina</taxon>
        <taxon>Agaricomycetes</taxon>
        <taxon>Agaricomycetidae</taxon>
        <taxon>Agaricales</taxon>
        <taxon>Marasmiineae</taxon>
        <taxon>Omphalotaceae</taxon>
        <taxon>Gymnopus</taxon>
    </lineage>
</organism>
<proteinExistence type="predicted"/>
<evidence type="ECO:0000313" key="2">
    <source>
        <dbReference type="Proteomes" id="UP000799118"/>
    </source>
</evidence>
<dbReference type="Proteomes" id="UP000799118">
    <property type="component" value="Unassembled WGS sequence"/>
</dbReference>
<dbReference type="EMBL" id="ML769406">
    <property type="protein sequence ID" value="KAE9405836.1"/>
    <property type="molecule type" value="Genomic_DNA"/>
</dbReference>
<dbReference type="AlphaFoldDB" id="A0A6A4I5J9"/>
<name>A0A6A4I5J9_9AGAR</name>
<gene>
    <name evidence="1" type="ORF">BT96DRAFT_306229</name>
</gene>
<accession>A0A6A4I5J9</accession>
<keyword evidence="2" id="KW-1185">Reference proteome</keyword>
<reference evidence="1" key="1">
    <citation type="journal article" date="2019" name="Environ. Microbiol.">
        <title>Fungal ecological strategies reflected in gene transcription - a case study of two litter decomposers.</title>
        <authorList>
            <person name="Barbi F."/>
            <person name="Kohler A."/>
            <person name="Barry K."/>
            <person name="Baskaran P."/>
            <person name="Daum C."/>
            <person name="Fauchery L."/>
            <person name="Ihrmark K."/>
            <person name="Kuo A."/>
            <person name="LaButti K."/>
            <person name="Lipzen A."/>
            <person name="Morin E."/>
            <person name="Grigoriev I.V."/>
            <person name="Henrissat B."/>
            <person name="Lindahl B."/>
            <person name="Martin F."/>
        </authorList>
    </citation>
    <scope>NUCLEOTIDE SEQUENCE</scope>
    <source>
        <strain evidence="1">JB14</strain>
    </source>
</reference>
<evidence type="ECO:0000313" key="1">
    <source>
        <dbReference type="EMBL" id="KAE9405836.1"/>
    </source>
</evidence>